<reference evidence="2 3" key="1">
    <citation type="journal article" date="2016" name="Int. J. Syst. Evol. Microbiol.">
        <title>Labrenzia salina sp. nov., isolated from the rhizosphere of the halophyte Arthrocnemum macrostachyum.</title>
        <authorList>
            <person name="Camacho M."/>
            <person name="Redondo-Gomez S."/>
            <person name="Rodriguez-Llorente I."/>
            <person name="Rohde M."/>
            <person name="Sproer C."/>
            <person name="Schumann P."/>
            <person name="Klenk H.P."/>
            <person name="Montero-Calasanz M.D.C."/>
        </authorList>
    </citation>
    <scope>NUCLEOTIDE SEQUENCE [LARGE SCALE GENOMIC DNA]</scope>
    <source>
        <strain evidence="2 3">DSM 29163</strain>
    </source>
</reference>
<dbReference type="InterPro" id="IPR001509">
    <property type="entry name" value="Epimerase_deHydtase"/>
</dbReference>
<dbReference type="InterPro" id="IPR050177">
    <property type="entry name" value="Lipid_A_modif_metabolic_enz"/>
</dbReference>
<evidence type="ECO:0000259" key="1">
    <source>
        <dbReference type="Pfam" id="PF01370"/>
    </source>
</evidence>
<protein>
    <submittedName>
        <fullName evidence="2">SDR family oxidoreductase</fullName>
    </submittedName>
</protein>
<dbReference type="SUPFAM" id="SSF51735">
    <property type="entry name" value="NAD(P)-binding Rossmann-fold domains"/>
    <property type="match status" value="1"/>
</dbReference>
<dbReference type="CDD" id="cd08946">
    <property type="entry name" value="SDR_e"/>
    <property type="match status" value="1"/>
</dbReference>
<name>A0ABT3R018_9HYPH</name>
<accession>A0ABT3R018</accession>
<proteinExistence type="predicted"/>
<sequence length="285" mass="30382">MHVLMTGASGSLGRFIAARLSREGHRLTVLGRKPPDQPGAGFQAWDLSQEDVRLPVADALVHCALSHVPGKYRGGEGDDPHGFIRLNAEGTQRLFDAARSAGVRHSVFLSSRAVYSDAGDWAVLKEDAETKPGTLYGQVKLAGEEALKMVCGAGFRGTVFRVTGVYGTPPGTQSHKWSGLFDAFERGEAVAPRLATEVHGEDLAEAVALVLRMRPDAPFEVFNVSDILLDRRDLLGLYAGIKGLTGLLPARGEGPVGVMEAGNLKALGWAPGGTTRLQAFLRSLT</sequence>
<evidence type="ECO:0000313" key="3">
    <source>
        <dbReference type="Proteomes" id="UP001300261"/>
    </source>
</evidence>
<dbReference type="EMBL" id="JAPEVI010000003">
    <property type="protein sequence ID" value="MCX2722426.1"/>
    <property type="molecule type" value="Genomic_DNA"/>
</dbReference>
<dbReference type="Gene3D" id="3.40.50.720">
    <property type="entry name" value="NAD(P)-binding Rossmann-like Domain"/>
    <property type="match status" value="1"/>
</dbReference>
<dbReference type="PANTHER" id="PTHR43245">
    <property type="entry name" value="BIFUNCTIONAL POLYMYXIN RESISTANCE PROTEIN ARNA"/>
    <property type="match status" value="1"/>
</dbReference>
<keyword evidence="3" id="KW-1185">Reference proteome</keyword>
<dbReference type="Proteomes" id="UP001300261">
    <property type="component" value="Unassembled WGS sequence"/>
</dbReference>
<dbReference type="PANTHER" id="PTHR43245:SF55">
    <property type="entry name" value="NAD(P)-BINDING DOMAIN-CONTAINING PROTEIN"/>
    <property type="match status" value="1"/>
</dbReference>
<feature type="domain" description="NAD-dependent epimerase/dehydratase" evidence="1">
    <location>
        <begin position="3"/>
        <end position="224"/>
    </location>
</feature>
<dbReference type="RefSeq" id="WP_265962111.1">
    <property type="nucleotide sequence ID" value="NZ_JAPEVI010000003.1"/>
</dbReference>
<evidence type="ECO:0000313" key="2">
    <source>
        <dbReference type="EMBL" id="MCX2722426.1"/>
    </source>
</evidence>
<gene>
    <name evidence="2" type="ORF">ON753_08440</name>
</gene>
<organism evidence="2 3">
    <name type="scientific">Roseibium salinum</name>
    <dbReference type="NCBI Taxonomy" id="1604349"/>
    <lineage>
        <taxon>Bacteria</taxon>
        <taxon>Pseudomonadati</taxon>
        <taxon>Pseudomonadota</taxon>
        <taxon>Alphaproteobacteria</taxon>
        <taxon>Hyphomicrobiales</taxon>
        <taxon>Stappiaceae</taxon>
        <taxon>Roseibium</taxon>
    </lineage>
</organism>
<comment type="caution">
    <text evidence="2">The sequence shown here is derived from an EMBL/GenBank/DDBJ whole genome shotgun (WGS) entry which is preliminary data.</text>
</comment>
<dbReference type="InterPro" id="IPR036291">
    <property type="entry name" value="NAD(P)-bd_dom_sf"/>
</dbReference>
<dbReference type="Pfam" id="PF01370">
    <property type="entry name" value="Epimerase"/>
    <property type="match status" value="1"/>
</dbReference>